<proteinExistence type="predicted"/>
<dbReference type="EMBL" id="JBHTMY010000003">
    <property type="protein sequence ID" value="MFD1315436.1"/>
    <property type="molecule type" value="Genomic_DNA"/>
</dbReference>
<feature type="transmembrane region" description="Helical" evidence="5">
    <location>
        <begin position="194"/>
        <end position="213"/>
    </location>
</feature>
<feature type="transmembrane region" description="Helical" evidence="5">
    <location>
        <begin position="104"/>
        <end position="122"/>
    </location>
</feature>
<feature type="transmembrane region" description="Helical" evidence="5">
    <location>
        <begin position="297"/>
        <end position="318"/>
    </location>
</feature>
<organism evidence="7 8">
    <name type="scientific">Namhaeicola litoreus</name>
    <dbReference type="NCBI Taxonomy" id="1052145"/>
    <lineage>
        <taxon>Bacteria</taxon>
        <taxon>Pseudomonadati</taxon>
        <taxon>Bacteroidota</taxon>
        <taxon>Flavobacteriia</taxon>
        <taxon>Flavobacteriales</taxon>
        <taxon>Flavobacteriaceae</taxon>
        <taxon>Namhaeicola</taxon>
    </lineage>
</organism>
<feature type="transmembrane region" description="Helical" evidence="5">
    <location>
        <begin position="325"/>
        <end position="343"/>
    </location>
</feature>
<dbReference type="Gene3D" id="1.20.1420.30">
    <property type="entry name" value="NCX, central ion-binding region"/>
    <property type="match status" value="2"/>
</dbReference>
<dbReference type="PANTHER" id="PTHR10846">
    <property type="entry name" value="SODIUM/POTASSIUM/CALCIUM EXCHANGER"/>
    <property type="match status" value="1"/>
</dbReference>
<protein>
    <submittedName>
        <fullName evidence="7">Calcium/sodium antiporter</fullName>
    </submittedName>
</protein>
<dbReference type="InterPro" id="IPR004481">
    <property type="entry name" value="K/Na/Ca-exchanger"/>
</dbReference>
<dbReference type="RefSeq" id="WP_377177617.1">
    <property type="nucleotide sequence ID" value="NZ_JBHTMY010000003.1"/>
</dbReference>
<feature type="domain" description="Sodium/calcium exchanger membrane region" evidence="6">
    <location>
        <begin position="7"/>
        <end position="147"/>
    </location>
</feature>
<comment type="subcellular location">
    <subcellularLocation>
        <location evidence="1">Membrane</location>
        <topology evidence="1">Multi-pass membrane protein</topology>
    </subcellularLocation>
</comment>
<keyword evidence="4 5" id="KW-0472">Membrane</keyword>
<dbReference type="PANTHER" id="PTHR10846:SF8">
    <property type="entry name" value="INNER MEMBRANE PROTEIN YRBG"/>
    <property type="match status" value="1"/>
</dbReference>
<evidence type="ECO:0000256" key="3">
    <source>
        <dbReference type="ARBA" id="ARBA00022989"/>
    </source>
</evidence>
<feature type="transmembrane region" description="Helical" evidence="5">
    <location>
        <begin position="128"/>
        <end position="147"/>
    </location>
</feature>
<keyword evidence="2 5" id="KW-0812">Transmembrane</keyword>
<evidence type="ECO:0000256" key="5">
    <source>
        <dbReference type="SAM" id="Phobius"/>
    </source>
</evidence>
<feature type="transmembrane region" description="Helical" evidence="5">
    <location>
        <begin position="70"/>
        <end position="92"/>
    </location>
</feature>
<evidence type="ECO:0000313" key="8">
    <source>
        <dbReference type="Proteomes" id="UP001597201"/>
    </source>
</evidence>
<dbReference type="NCBIfam" id="TIGR00367">
    <property type="entry name" value="calcium/sodium antiporter"/>
    <property type="match status" value="1"/>
</dbReference>
<accession>A0ABW3Y2L1</accession>
<keyword evidence="8" id="KW-1185">Reference proteome</keyword>
<dbReference type="Pfam" id="PF01699">
    <property type="entry name" value="Na_Ca_ex"/>
    <property type="match status" value="2"/>
</dbReference>
<dbReference type="InterPro" id="IPR044880">
    <property type="entry name" value="NCX_ion-bd_dom_sf"/>
</dbReference>
<feature type="domain" description="Sodium/calcium exchanger membrane region" evidence="6">
    <location>
        <begin position="194"/>
        <end position="342"/>
    </location>
</feature>
<reference evidence="8" key="1">
    <citation type="journal article" date="2019" name="Int. J. Syst. Evol. Microbiol.">
        <title>The Global Catalogue of Microorganisms (GCM) 10K type strain sequencing project: providing services to taxonomists for standard genome sequencing and annotation.</title>
        <authorList>
            <consortium name="The Broad Institute Genomics Platform"/>
            <consortium name="The Broad Institute Genome Sequencing Center for Infectious Disease"/>
            <person name="Wu L."/>
            <person name="Ma J."/>
        </authorList>
    </citation>
    <scope>NUCLEOTIDE SEQUENCE [LARGE SCALE GENOMIC DNA]</scope>
    <source>
        <strain evidence="8">CCUG 61485</strain>
    </source>
</reference>
<evidence type="ECO:0000259" key="6">
    <source>
        <dbReference type="Pfam" id="PF01699"/>
    </source>
</evidence>
<dbReference type="InterPro" id="IPR004837">
    <property type="entry name" value="NaCa_Exmemb"/>
</dbReference>
<dbReference type="Proteomes" id="UP001597201">
    <property type="component" value="Unassembled WGS sequence"/>
</dbReference>
<evidence type="ECO:0000256" key="4">
    <source>
        <dbReference type="ARBA" id="ARBA00023136"/>
    </source>
</evidence>
<evidence type="ECO:0000256" key="2">
    <source>
        <dbReference type="ARBA" id="ARBA00022692"/>
    </source>
</evidence>
<gene>
    <name evidence="7" type="ORF">ACFQ39_07390</name>
</gene>
<feature type="transmembrane region" description="Helical" evidence="5">
    <location>
        <begin position="263"/>
        <end position="285"/>
    </location>
</feature>
<comment type="caution">
    <text evidence="7">The sequence shown here is derived from an EMBL/GenBank/DDBJ whole genome shotgun (WGS) entry which is preliminary data.</text>
</comment>
<name>A0ABW3Y2L1_9FLAO</name>
<evidence type="ECO:0000256" key="1">
    <source>
        <dbReference type="ARBA" id="ARBA00004141"/>
    </source>
</evidence>
<keyword evidence="3 5" id="KW-1133">Transmembrane helix</keyword>
<sequence>MLVVLILVMLLAFYLMAEVCEKYFVESLEKISKNLNLSPEASGATLMAVGSSAPELFVSLMALFKPGEEAMGAGTIVGSAIFNILVITGASVAVRQAFIIWQPVMRDMLFYSLSIILLMLAFRDGEISLFEILLFLAFYVVYILAVINWKKIFKYKDDDPIEMIEVAMTEKSWKKVFAPVDWLVKYTFPKSEKYVLTFMISLGWIIFLSWALVESAVITAHKLGIPSVVIGLTILAAGTSVPDLLSSIIVAKKGRSGMAISNGIGSNIFDILFCLGFPWLISYVFMGKKITVATENLNSSIILLFATVVSILFLFIIRRWNVGKYSGYFLIGLYLIYLIWILLKTLSDN</sequence>
<evidence type="ECO:0000313" key="7">
    <source>
        <dbReference type="EMBL" id="MFD1315436.1"/>
    </source>
</evidence>
<feature type="transmembrane region" description="Helical" evidence="5">
    <location>
        <begin position="225"/>
        <end position="251"/>
    </location>
</feature>